<protein>
    <submittedName>
        <fullName evidence="1">Uncharacterized protein</fullName>
    </submittedName>
</protein>
<name>A0AAV8VWD8_9CUCU</name>
<evidence type="ECO:0000313" key="2">
    <source>
        <dbReference type="Proteomes" id="UP001159042"/>
    </source>
</evidence>
<evidence type="ECO:0000313" key="1">
    <source>
        <dbReference type="EMBL" id="KAJ8918217.1"/>
    </source>
</evidence>
<proteinExistence type="predicted"/>
<comment type="caution">
    <text evidence="1">The sequence shown here is derived from an EMBL/GenBank/DDBJ whole genome shotgun (WGS) entry which is preliminary data.</text>
</comment>
<keyword evidence="2" id="KW-1185">Reference proteome</keyword>
<accession>A0AAV8VWD8</accession>
<dbReference type="EMBL" id="JANEYG010000027">
    <property type="protein sequence ID" value="KAJ8918217.1"/>
    <property type="molecule type" value="Genomic_DNA"/>
</dbReference>
<dbReference type="Proteomes" id="UP001159042">
    <property type="component" value="Unassembled WGS sequence"/>
</dbReference>
<sequence length="86" mass="9493">MPEMDWLKCFMKRHPNLAIKLAENTKRTILELLRREDQSTLTGFTVHASESNTTIMFAISASGDVLPAYVVPIQGDTCVKGGLKVG</sequence>
<gene>
    <name evidence="1" type="ORF">NQ315_014086</name>
</gene>
<organism evidence="1 2">
    <name type="scientific">Exocentrus adspersus</name>
    <dbReference type="NCBI Taxonomy" id="1586481"/>
    <lineage>
        <taxon>Eukaryota</taxon>
        <taxon>Metazoa</taxon>
        <taxon>Ecdysozoa</taxon>
        <taxon>Arthropoda</taxon>
        <taxon>Hexapoda</taxon>
        <taxon>Insecta</taxon>
        <taxon>Pterygota</taxon>
        <taxon>Neoptera</taxon>
        <taxon>Endopterygota</taxon>
        <taxon>Coleoptera</taxon>
        <taxon>Polyphaga</taxon>
        <taxon>Cucujiformia</taxon>
        <taxon>Chrysomeloidea</taxon>
        <taxon>Cerambycidae</taxon>
        <taxon>Lamiinae</taxon>
        <taxon>Acanthocinini</taxon>
        <taxon>Exocentrus</taxon>
    </lineage>
</organism>
<dbReference type="AlphaFoldDB" id="A0AAV8VWD8"/>
<reference evidence="1 2" key="1">
    <citation type="journal article" date="2023" name="Insect Mol. Biol.">
        <title>Genome sequencing provides insights into the evolution of gene families encoding plant cell wall-degrading enzymes in longhorned beetles.</title>
        <authorList>
            <person name="Shin N.R."/>
            <person name="Okamura Y."/>
            <person name="Kirsch R."/>
            <person name="Pauchet Y."/>
        </authorList>
    </citation>
    <scope>NUCLEOTIDE SEQUENCE [LARGE SCALE GENOMIC DNA]</scope>
    <source>
        <strain evidence="1">EAD_L_NR</strain>
    </source>
</reference>